<dbReference type="EMBL" id="AP022612">
    <property type="protein sequence ID" value="BBZ36724.1"/>
    <property type="molecule type" value="Genomic_DNA"/>
</dbReference>
<reference evidence="1" key="1">
    <citation type="journal article" date="2019" name="Emerg. Microbes Infect.">
        <title>Comprehensive subspecies identification of 175 nontuberculous mycobacteria species based on 7547 genomic profiles.</title>
        <authorList>
            <person name="Matsumoto Y."/>
            <person name="Kinjo T."/>
            <person name="Motooka D."/>
            <person name="Nabeya D."/>
            <person name="Jung N."/>
            <person name="Uechi K."/>
            <person name="Horii T."/>
            <person name="Iida T."/>
            <person name="Fujita J."/>
            <person name="Nakamura S."/>
        </authorList>
    </citation>
    <scope>NUCLEOTIDE SEQUENCE [LARGE SCALE GENOMIC DNA]</scope>
    <source>
        <strain evidence="1">JCM 13671</strain>
    </source>
</reference>
<evidence type="ECO:0000313" key="1">
    <source>
        <dbReference type="EMBL" id="BBZ36724.1"/>
    </source>
</evidence>
<accession>A0A7I7Y607</accession>
<organism evidence="1 2">
    <name type="scientific">Mycolicibacterium confluentis</name>
    <dbReference type="NCBI Taxonomy" id="28047"/>
    <lineage>
        <taxon>Bacteria</taxon>
        <taxon>Bacillati</taxon>
        <taxon>Actinomycetota</taxon>
        <taxon>Actinomycetes</taxon>
        <taxon>Mycobacteriales</taxon>
        <taxon>Mycobacteriaceae</taxon>
        <taxon>Mycolicibacterium</taxon>
    </lineage>
</organism>
<reference evidence="1" key="2">
    <citation type="submission" date="2020-02" db="EMBL/GenBank/DDBJ databases">
        <authorList>
            <person name="Matsumoto Y."/>
            <person name="Motooka D."/>
            <person name="Nakamura S."/>
        </authorList>
    </citation>
    <scope>NUCLEOTIDE SEQUENCE</scope>
    <source>
        <strain evidence="1">JCM 13671</strain>
    </source>
</reference>
<sequence>MIVTGALLAESASVVDNKLNIEGGVVSACKVGPERAALATLVVLIQPEANDQDPKITVKIVDPSGNSDEARLEVPASSLGGEVGFVFFPMQMPLPLDGRYLISASSDHGFVSLPLNVSG</sequence>
<protein>
    <submittedName>
        <fullName evidence="1">Uncharacterized protein</fullName>
    </submittedName>
</protein>
<proteinExistence type="predicted"/>
<name>A0A7I7Y607_9MYCO</name>
<dbReference type="OrthoDB" id="4460609at2"/>
<keyword evidence="2" id="KW-1185">Reference proteome</keyword>
<dbReference type="AlphaFoldDB" id="A0A7I7Y607"/>
<dbReference type="Proteomes" id="UP000466931">
    <property type="component" value="Chromosome"/>
</dbReference>
<dbReference type="RefSeq" id="WP_085154229.1">
    <property type="nucleotide sequence ID" value="NZ_AP022612.1"/>
</dbReference>
<evidence type="ECO:0000313" key="2">
    <source>
        <dbReference type="Proteomes" id="UP000466931"/>
    </source>
</evidence>
<gene>
    <name evidence="1" type="ORF">MCNF_53290</name>
</gene>